<dbReference type="HAMAP" id="MF_00182">
    <property type="entry name" value="Formyl_trans"/>
    <property type="match status" value="1"/>
</dbReference>
<keyword evidence="12" id="KW-1185">Reference proteome</keyword>
<evidence type="ECO:0000256" key="5">
    <source>
        <dbReference type="ARBA" id="ARBA00022679"/>
    </source>
</evidence>
<dbReference type="Pfam" id="PF02911">
    <property type="entry name" value="Formyl_trans_C"/>
    <property type="match status" value="1"/>
</dbReference>
<evidence type="ECO:0000313" key="11">
    <source>
        <dbReference type="EMBL" id="AZN36924.1"/>
    </source>
</evidence>
<keyword evidence="6 8" id="KW-0648">Protein biosynthesis</keyword>
<dbReference type="InterPro" id="IPR005793">
    <property type="entry name" value="Formyl_trans_C"/>
</dbReference>
<dbReference type="InterPro" id="IPR036477">
    <property type="entry name" value="Formyl_transf_N_sf"/>
</dbReference>
<evidence type="ECO:0000256" key="7">
    <source>
        <dbReference type="ARBA" id="ARBA00048558"/>
    </source>
</evidence>
<dbReference type="CDD" id="cd08646">
    <property type="entry name" value="FMT_core_Met-tRNA-FMT_N"/>
    <property type="match status" value="1"/>
</dbReference>
<dbReference type="InterPro" id="IPR005794">
    <property type="entry name" value="Fmt"/>
</dbReference>
<dbReference type="InterPro" id="IPR044135">
    <property type="entry name" value="Met-tRNA-FMT_C"/>
</dbReference>
<dbReference type="Gene3D" id="3.10.25.10">
    <property type="entry name" value="Formyl transferase, C-terminal domain"/>
    <property type="match status" value="1"/>
</dbReference>
<keyword evidence="5 8" id="KW-0808">Transferase</keyword>
<gene>
    <name evidence="8" type="primary">fmt</name>
    <name evidence="11" type="ORF">EJO50_10790</name>
</gene>
<dbReference type="RefSeq" id="WP_125974073.1">
    <property type="nucleotide sequence ID" value="NZ_CP034433.1"/>
</dbReference>
<sequence>MKIIFAGTPDFAACALQALIAAGHEIALVLTQPDRPAGRGMKLTASPVKVLAEQHGISVYQPEKLRTPEQQAPLAVINADIMIVAAYGIILPQTVLDLPKLGCLNIHGSLLPRWRGAAPIHRAILAGDTETGITIMQMDAGLDTGDMLSIHHTAIEAGDTTASLHDKLAAQGAKALVEALEDLPVLQQRRQMQPEAGVTYADKLKREESQIDWHKSAIELDRMIRAFNPFPSAQTLLEGQALKIWQATVCPQNGPPGTVLAADKDGLLVACGKGSLRITELQKAGSKRVAAAAFLAGNEIQPGLQLGK</sequence>
<evidence type="ECO:0000256" key="6">
    <source>
        <dbReference type="ARBA" id="ARBA00022917"/>
    </source>
</evidence>
<evidence type="ECO:0000259" key="9">
    <source>
        <dbReference type="Pfam" id="PF00551"/>
    </source>
</evidence>
<evidence type="ECO:0000259" key="10">
    <source>
        <dbReference type="Pfam" id="PF02911"/>
    </source>
</evidence>
<dbReference type="CDD" id="cd08704">
    <property type="entry name" value="Met_tRNA_FMT_C"/>
    <property type="match status" value="1"/>
</dbReference>
<dbReference type="PANTHER" id="PTHR11138">
    <property type="entry name" value="METHIONYL-TRNA FORMYLTRANSFERASE"/>
    <property type="match status" value="1"/>
</dbReference>
<feature type="binding site" evidence="8">
    <location>
        <begin position="109"/>
        <end position="112"/>
    </location>
    <ligand>
        <name>(6S)-5,6,7,8-tetrahydrofolate</name>
        <dbReference type="ChEBI" id="CHEBI:57453"/>
    </ligand>
</feature>
<comment type="similarity">
    <text evidence="2 8">Belongs to the Fmt family.</text>
</comment>
<proteinExistence type="inferred from homology"/>
<feature type="domain" description="Formyl transferase C-terminal" evidence="10">
    <location>
        <begin position="203"/>
        <end position="298"/>
    </location>
</feature>
<dbReference type="SUPFAM" id="SSF50486">
    <property type="entry name" value="FMT C-terminal domain-like"/>
    <property type="match status" value="1"/>
</dbReference>
<reference evidence="11 12" key="1">
    <citation type="submission" date="2018-12" db="EMBL/GenBank/DDBJ databases">
        <title>Complete genome sequence of Iodobacter sp. H11R3.</title>
        <authorList>
            <person name="Bae J.-W."/>
        </authorList>
    </citation>
    <scope>NUCLEOTIDE SEQUENCE [LARGE SCALE GENOMIC DNA]</scope>
    <source>
        <strain evidence="11 12">H11R3</strain>
    </source>
</reference>
<evidence type="ECO:0000256" key="8">
    <source>
        <dbReference type="HAMAP-Rule" id="MF_00182"/>
    </source>
</evidence>
<dbReference type="EMBL" id="CP034433">
    <property type="protein sequence ID" value="AZN36924.1"/>
    <property type="molecule type" value="Genomic_DNA"/>
</dbReference>
<protein>
    <recommendedName>
        <fullName evidence="4 8">Methionyl-tRNA formyltransferase</fullName>
        <ecNumber evidence="3 8">2.1.2.9</ecNumber>
    </recommendedName>
</protein>
<evidence type="ECO:0000256" key="3">
    <source>
        <dbReference type="ARBA" id="ARBA00012261"/>
    </source>
</evidence>
<dbReference type="Pfam" id="PF00551">
    <property type="entry name" value="Formyl_trans_N"/>
    <property type="match status" value="1"/>
</dbReference>
<comment type="function">
    <text evidence="1 8">Attaches a formyl group to the free amino group of methionyl-tRNA(fMet). The formyl group appears to play a dual role in the initiator identity of N-formylmethionyl-tRNA by promoting its recognition by IF2 and preventing the misappropriation of this tRNA by the elongation apparatus.</text>
</comment>
<evidence type="ECO:0000313" key="12">
    <source>
        <dbReference type="Proteomes" id="UP000282438"/>
    </source>
</evidence>
<dbReference type="KEGG" id="iod:EJO50_10790"/>
<dbReference type="EC" id="2.1.2.9" evidence="3 8"/>
<dbReference type="InterPro" id="IPR002376">
    <property type="entry name" value="Formyl_transf_N"/>
</dbReference>
<dbReference type="InterPro" id="IPR037022">
    <property type="entry name" value="Formyl_trans_C_sf"/>
</dbReference>
<dbReference type="NCBIfam" id="TIGR00460">
    <property type="entry name" value="fmt"/>
    <property type="match status" value="1"/>
</dbReference>
<dbReference type="GO" id="GO:0005829">
    <property type="term" value="C:cytosol"/>
    <property type="evidence" value="ECO:0007669"/>
    <property type="project" value="TreeGrafter"/>
</dbReference>
<dbReference type="InterPro" id="IPR011034">
    <property type="entry name" value="Formyl_transferase-like_C_sf"/>
</dbReference>
<dbReference type="InterPro" id="IPR001555">
    <property type="entry name" value="GART_AS"/>
</dbReference>
<feature type="domain" description="Formyl transferase N-terminal" evidence="9">
    <location>
        <begin position="1"/>
        <end position="180"/>
    </location>
</feature>
<comment type="catalytic activity">
    <reaction evidence="7 8">
        <text>L-methionyl-tRNA(fMet) + (6R)-10-formyltetrahydrofolate = N-formyl-L-methionyl-tRNA(fMet) + (6S)-5,6,7,8-tetrahydrofolate + H(+)</text>
        <dbReference type="Rhea" id="RHEA:24380"/>
        <dbReference type="Rhea" id="RHEA-COMP:9952"/>
        <dbReference type="Rhea" id="RHEA-COMP:9953"/>
        <dbReference type="ChEBI" id="CHEBI:15378"/>
        <dbReference type="ChEBI" id="CHEBI:57453"/>
        <dbReference type="ChEBI" id="CHEBI:78530"/>
        <dbReference type="ChEBI" id="CHEBI:78844"/>
        <dbReference type="ChEBI" id="CHEBI:195366"/>
        <dbReference type="EC" id="2.1.2.9"/>
    </reaction>
</comment>
<organism evidence="11 12">
    <name type="scientific">Iodobacter ciconiae</name>
    <dbReference type="NCBI Taxonomy" id="2496266"/>
    <lineage>
        <taxon>Bacteria</taxon>
        <taxon>Pseudomonadati</taxon>
        <taxon>Pseudomonadota</taxon>
        <taxon>Betaproteobacteria</taxon>
        <taxon>Neisseriales</taxon>
        <taxon>Chitinibacteraceae</taxon>
        <taxon>Iodobacter</taxon>
    </lineage>
</organism>
<dbReference type="InterPro" id="IPR041711">
    <property type="entry name" value="Met-tRNA-FMT_N"/>
</dbReference>
<evidence type="ECO:0000256" key="1">
    <source>
        <dbReference type="ARBA" id="ARBA00002606"/>
    </source>
</evidence>
<accession>A0A3S8ZU06</accession>
<dbReference type="Proteomes" id="UP000282438">
    <property type="component" value="Chromosome"/>
</dbReference>
<dbReference type="Gene3D" id="3.40.50.170">
    <property type="entry name" value="Formyl transferase, N-terminal domain"/>
    <property type="match status" value="1"/>
</dbReference>
<dbReference type="PANTHER" id="PTHR11138:SF5">
    <property type="entry name" value="METHIONYL-TRNA FORMYLTRANSFERASE, MITOCHONDRIAL"/>
    <property type="match status" value="1"/>
</dbReference>
<dbReference type="GO" id="GO:0004479">
    <property type="term" value="F:methionyl-tRNA formyltransferase activity"/>
    <property type="evidence" value="ECO:0007669"/>
    <property type="project" value="UniProtKB-UniRule"/>
</dbReference>
<evidence type="ECO:0000256" key="4">
    <source>
        <dbReference type="ARBA" id="ARBA00016014"/>
    </source>
</evidence>
<dbReference type="AlphaFoldDB" id="A0A3S8ZU06"/>
<dbReference type="SUPFAM" id="SSF53328">
    <property type="entry name" value="Formyltransferase"/>
    <property type="match status" value="1"/>
</dbReference>
<evidence type="ECO:0000256" key="2">
    <source>
        <dbReference type="ARBA" id="ARBA00010699"/>
    </source>
</evidence>
<name>A0A3S8ZU06_9NEIS</name>
<dbReference type="OrthoDB" id="9802815at2"/>
<dbReference type="PROSITE" id="PS00373">
    <property type="entry name" value="GART"/>
    <property type="match status" value="1"/>
</dbReference>